<proteinExistence type="predicted"/>
<sequence>MDNILQEGVVALISGMGIVFLVLILIAIIIWLFKFIQQPQEKVIEVVPAQVTTHEEEQQTDDLELIAVITAAIAAQLDTSTDKLQVKSFRKIGSNRSRW</sequence>
<dbReference type="Pfam" id="PF04277">
    <property type="entry name" value="OAD_gamma"/>
    <property type="match status" value="1"/>
</dbReference>
<keyword evidence="2" id="KW-1003">Cell membrane</keyword>
<dbReference type="GO" id="GO:0005886">
    <property type="term" value="C:plasma membrane"/>
    <property type="evidence" value="ECO:0007669"/>
    <property type="project" value="UniProtKB-SubCell"/>
</dbReference>
<dbReference type="NCBIfam" id="TIGR01195">
    <property type="entry name" value="oadG_fam"/>
    <property type="match status" value="1"/>
</dbReference>
<dbReference type="AlphaFoldDB" id="A0A8J8MKB8"/>
<gene>
    <name evidence="7" type="ORF">HZI73_12695</name>
</gene>
<dbReference type="EMBL" id="CP058649">
    <property type="protein sequence ID" value="QUI23091.1"/>
    <property type="molecule type" value="Genomic_DNA"/>
</dbReference>
<dbReference type="InterPro" id="IPR005899">
    <property type="entry name" value="Na_pump_deCOase"/>
</dbReference>
<comment type="subcellular location">
    <subcellularLocation>
        <location evidence="1">Cell membrane</location>
    </subcellularLocation>
</comment>
<evidence type="ECO:0000256" key="5">
    <source>
        <dbReference type="ARBA" id="ARBA00023136"/>
    </source>
</evidence>
<evidence type="ECO:0000256" key="1">
    <source>
        <dbReference type="ARBA" id="ARBA00004236"/>
    </source>
</evidence>
<dbReference type="GO" id="GO:0015081">
    <property type="term" value="F:sodium ion transmembrane transporter activity"/>
    <property type="evidence" value="ECO:0007669"/>
    <property type="project" value="InterPro"/>
</dbReference>
<evidence type="ECO:0000313" key="8">
    <source>
        <dbReference type="Proteomes" id="UP000683246"/>
    </source>
</evidence>
<evidence type="ECO:0000256" key="3">
    <source>
        <dbReference type="ARBA" id="ARBA00022692"/>
    </source>
</evidence>
<keyword evidence="4 6" id="KW-1133">Transmembrane helix</keyword>
<keyword evidence="8" id="KW-1185">Reference proteome</keyword>
<reference evidence="7" key="1">
    <citation type="submission" date="2020-07" db="EMBL/GenBank/DDBJ databases">
        <title>Vallitalea pronyensis genome.</title>
        <authorList>
            <person name="Postec A."/>
        </authorList>
    </citation>
    <scope>NUCLEOTIDE SEQUENCE</scope>
    <source>
        <strain evidence="7">FatNI3</strain>
    </source>
</reference>
<evidence type="ECO:0000313" key="7">
    <source>
        <dbReference type="EMBL" id="QUI23091.1"/>
    </source>
</evidence>
<evidence type="ECO:0000256" key="4">
    <source>
        <dbReference type="ARBA" id="ARBA00022989"/>
    </source>
</evidence>
<name>A0A8J8MKB8_9FIRM</name>
<dbReference type="Proteomes" id="UP000683246">
    <property type="component" value="Chromosome"/>
</dbReference>
<protein>
    <submittedName>
        <fullName evidence="7">OadG family protein</fullName>
    </submittedName>
</protein>
<dbReference type="GO" id="GO:0036376">
    <property type="term" value="P:sodium ion export across plasma membrane"/>
    <property type="evidence" value="ECO:0007669"/>
    <property type="project" value="InterPro"/>
</dbReference>
<evidence type="ECO:0000256" key="6">
    <source>
        <dbReference type="SAM" id="Phobius"/>
    </source>
</evidence>
<dbReference type="KEGG" id="vpy:HZI73_12695"/>
<organism evidence="7 8">
    <name type="scientific">Vallitalea pronyensis</name>
    <dbReference type="NCBI Taxonomy" id="1348613"/>
    <lineage>
        <taxon>Bacteria</taxon>
        <taxon>Bacillati</taxon>
        <taxon>Bacillota</taxon>
        <taxon>Clostridia</taxon>
        <taxon>Lachnospirales</taxon>
        <taxon>Vallitaleaceae</taxon>
        <taxon>Vallitalea</taxon>
    </lineage>
</organism>
<keyword evidence="5 6" id="KW-0472">Membrane</keyword>
<accession>A0A8J8MKB8</accession>
<feature type="transmembrane region" description="Helical" evidence="6">
    <location>
        <begin position="12"/>
        <end position="33"/>
    </location>
</feature>
<evidence type="ECO:0000256" key="2">
    <source>
        <dbReference type="ARBA" id="ARBA00022475"/>
    </source>
</evidence>
<dbReference type="RefSeq" id="WP_212698592.1">
    <property type="nucleotide sequence ID" value="NZ_CP058649.1"/>
</dbReference>
<keyword evidence="3 6" id="KW-0812">Transmembrane</keyword>